<dbReference type="Proteomes" id="UP000298517">
    <property type="component" value="Unassembled WGS sequence"/>
</dbReference>
<evidence type="ECO:0000313" key="1">
    <source>
        <dbReference type="EMBL" id="TEW75109.1"/>
    </source>
</evidence>
<dbReference type="RefSeq" id="WP_134247479.1">
    <property type="nucleotide sequence ID" value="NZ_SNQI01000002.1"/>
</dbReference>
<reference evidence="1 2" key="1">
    <citation type="journal article" date="2011" name="J. Microbiol.">
        <title>Gramella jeungdoensis sp. nov., isolated from a solar saltern in Korea.</title>
        <authorList>
            <person name="Joung Y."/>
            <person name="Kim H."/>
            <person name="Jang T."/>
            <person name="Ahn T.S."/>
            <person name="Joh K."/>
        </authorList>
    </citation>
    <scope>NUCLEOTIDE SEQUENCE [LARGE SCALE GENOMIC DNA]</scope>
    <source>
        <strain evidence="1 2">KCTC 23123</strain>
    </source>
</reference>
<protein>
    <submittedName>
        <fullName evidence="1">Uncharacterized protein</fullName>
    </submittedName>
</protein>
<name>A0A4Y8ATA8_9FLAO</name>
<keyword evidence="2" id="KW-1185">Reference proteome</keyword>
<dbReference type="OrthoDB" id="1425792at2"/>
<organism evidence="1 2">
    <name type="scientific">Gramella jeungdoensis</name>
    <dbReference type="NCBI Taxonomy" id="708091"/>
    <lineage>
        <taxon>Bacteria</taxon>
        <taxon>Pseudomonadati</taxon>
        <taxon>Bacteroidota</taxon>
        <taxon>Flavobacteriia</taxon>
        <taxon>Flavobacteriales</taxon>
        <taxon>Flavobacteriaceae</taxon>
        <taxon>Christiangramia</taxon>
    </lineage>
</organism>
<proteinExistence type="predicted"/>
<dbReference type="AlphaFoldDB" id="A0A4Y8ATA8"/>
<dbReference type="EMBL" id="SNQI01000002">
    <property type="protein sequence ID" value="TEW75109.1"/>
    <property type="molecule type" value="Genomic_DNA"/>
</dbReference>
<accession>A0A4Y8ATA8</accession>
<sequence>MEYGELNKLTDLLKYQLIDDNTFCDFLDEINNLIQNLKNEIEINWEAAENKDFIRYADEEIIALKKALEDPVLKVTSEAINKYFFINNSGYYRIDDILKMDKKTKLYTDLSFPHKRAQYEKLADYYYFIQKDFLGFTKSYFITEVITYLKFYLNKAKDTDFPELFSSFSDYNNFKIYVKSYIINSFPDYSYLIQRMKREERIKKRSHTQYMTWLNENKFINEKTLDYMLEKESFSTEKKSNALFRINNYDLVFN</sequence>
<comment type="caution">
    <text evidence="1">The sequence shown here is derived from an EMBL/GenBank/DDBJ whole genome shotgun (WGS) entry which is preliminary data.</text>
</comment>
<gene>
    <name evidence="1" type="ORF">E2488_06195</name>
</gene>
<evidence type="ECO:0000313" key="2">
    <source>
        <dbReference type="Proteomes" id="UP000298517"/>
    </source>
</evidence>